<keyword evidence="12" id="KW-1185">Reference proteome</keyword>
<feature type="transmembrane region" description="Helical" evidence="9">
    <location>
        <begin position="414"/>
        <end position="432"/>
    </location>
</feature>
<proteinExistence type="inferred from homology"/>
<evidence type="ECO:0000256" key="2">
    <source>
        <dbReference type="ARBA" id="ARBA00005346"/>
    </source>
</evidence>
<evidence type="ECO:0000256" key="4">
    <source>
        <dbReference type="ARBA" id="ARBA00022692"/>
    </source>
</evidence>
<keyword evidence="4 7" id="KW-0812">Transmembrane</keyword>
<keyword evidence="5 9" id="KW-1133">Transmembrane helix</keyword>
<evidence type="ECO:0000313" key="11">
    <source>
        <dbReference type="EMBL" id="UGS38356.1"/>
    </source>
</evidence>
<dbReference type="RefSeq" id="WP_259312378.1">
    <property type="nucleotide sequence ID" value="NZ_CP087164.1"/>
</dbReference>
<feature type="compositionally biased region" description="Acidic residues" evidence="8">
    <location>
        <begin position="456"/>
        <end position="467"/>
    </location>
</feature>
<feature type="transmembrane region" description="Helical" evidence="9">
    <location>
        <begin position="30"/>
        <end position="50"/>
    </location>
</feature>
<feature type="transmembrane region" description="Helical" evidence="9">
    <location>
        <begin position="307"/>
        <end position="327"/>
    </location>
</feature>
<evidence type="ECO:0000256" key="8">
    <source>
        <dbReference type="SAM" id="MobiDB-lite"/>
    </source>
</evidence>
<organism evidence="11 12">
    <name type="scientific">Capillimicrobium parvum</name>
    <dbReference type="NCBI Taxonomy" id="2884022"/>
    <lineage>
        <taxon>Bacteria</taxon>
        <taxon>Bacillati</taxon>
        <taxon>Actinomycetota</taxon>
        <taxon>Thermoleophilia</taxon>
        <taxon>Solirubrobacterales</taxon>
        <taxon>Capillimicrobiaceae</taxon>
        <taxon>Capillimicrobium</taxon>
    </lineage>
</organism>
<comment type="subcellular location">
    <subcellularLocation>
        <location evidence="1">Cell membrane</location>
        <topology evidence="1">Multi-pass membrane protein</topology>
    </subcellularLocation>
    <subcellularLocation>
        <location evidence="7">Membrane</location>
        <topology evidence="7">Multi-pass membrane protein</topology>
    </subcellularLocation>
</comment>
<dbReference type="PRINTS" id="PR01437">
    <property type="entry name" value="NUOXDRDTASE4"/>
</dbReference>
<evidence type="ECO:0000256" key="9">
    <source>
        <dbReference type="SAM" id="Phobius"/>
    </source>
</evidence>
<dbReference type="KEGG" id="sbae:DSM104329_04780"/>
<dbReference type="GO" id="GO:0008137">
    <property type="term" value="F:NADH dehydrogenase (ubiquinone) activity"/>
    <property type="evidence" value="ECO:0007669"/>
    <property type="project" value="InterPro"/>
</dbReference>
<feature type="transmembrane region" description="Helical" evidence="9">
    <location>
        <begin position="237"/>
        <end position="261"/>
    </location>
</feature>
<dbReference type="PANTHER" id="PTHR42703">
    <property type="entry name" value="NADH DEHYDROGENASE"/>
    <property type="match status" value="1"/>
</dbReference>
<evidence type="ECO:0000313" key="12">
    <source>
        <dbReference type="Proteomes" id="UP001162834"/>
    </source>
</evidence>
<name>A0A9E7C2E4_9ACTN</name>
<protein>
    <submittedName>
        <fullName evidence="11">Na(+)/H(+) antiporter subunit D1</fullName>
    </submittedName>
</protein>
<feature type="transmembrane region" description="Helical" evidence="9">
    <location>
        <begin position="333"/>
        <end position="355"/>
    </location>
</feature>
<keyword evidence="6 9" id="KW-0472">Membrane</keyword>
<feature type="transmembrane region" description="Helical" evidence="9">
    <location>
        <begin position="162"/>
        <end position="186"/>
    </location>
</feature>
<dbReference type="PANTHER" id="PTHR42703:SF1">
    <property type="entry name" value="NA(+)_H(+) ANTIPORTER SUBUNIT D1"/>
    <property type="match status" value="1"/>
</dbReference>
<comment type="similarity">
    <text evidence="2">Belongs to the CPA3 antiporters (TC 2.A.63) subunit D family.</text>
</comment>
<feature type="transmembrane region" description="Helical" evidence="9">
    <location>
        <begin position="86"/>
        <end position="105"/>
    </location>
</feature>
<evidence type="ECO:0000259" key="10">
    <source>
        <dbReference type="Pfam" id="PF00361"/>
    </source>
</evidence>
<dbReference type="GO" id="GO:0042773">
    <property type="term" value="P:ATP synthesis coupled electron transport"/>
    <property type="evidence" value="ECO:0007669"/>
    <property type="project" value="InterPro"/>
</dbReference>
<feature type="transmembrane region" description="Helical" evidence="9">
    <location>
        <begin position="476"/>
        <end position="494"/>
    </location>
</feature>
<dbReference type="InterPro" id="IPR050586">
    <property type="entry name" value="CPA3_Na-H_Antiporter_D"/>
</dbReference>
<dbReference type="InterPro" id="IPR001750">
    <property type="entry name" value="ND/Mrp_TM"/>
</dbReference>
<feature type="transmembrane region" description="Helical" evidence="9">
    <location>
        <begin position="585"/>
        <end position="604"/>
    </location>
</feature>
<dbReference type="InterPro" id="IPR003918">
    <property type="entry name" value="NADH_UbQ_OxRdtase"/>
</dbReference>
<dbReference type="Pfam" id="PF00361">
    <property type="entry name" value="Proton_antipo_M"/>
    <property type="match status" value="1"/>
</dbReference>
<dbReference type="AlphaFoldDB" id="A0A9E7C2E4"/>
<feature type="transmembrane region" description="Helical" evidence="9">
    <location>
        <begin position="281"/>
        <end position="300"/>
    </location>
</feature>
<feature type="region of interest" description="Disordered" evidence="8">
    <location>
        <begin position="447"/>
        <end position="469"/>
    </location>
</feature>
<accession>A0A9E7C2E4</accession>
<evidence type="ECO:0000256" key="7">
    <source>
        <dbReference type="RuleBase" id="RU000320"/>
    </source>
</evidence>
<dbReference type="GO" id="GO:0005886">
    <property type="term" value="C:plasma membrane"/>
    <property type="evidence" value="ECO:0007669"/>
    <property type="project" value="UniProtKB-SubCell"/>
</dbReference>
<feature type="transmembrane region" description="Helical" evidence="9">
    <location>
        <begin position="376"/>
        <end position="394"/>
    </location>
</feature>
<feature type="transmembrane region" description="Helical" evidence="9">
    <location>
        <begin position="206"/>
        <end position="225"/>
    </location>
</feature>
<gene>
    <name evidence="11" type="primary">mnhD1</name>
    <name evidence="11" type="ORF">DSM104329_04780</name>
</gene>
<sequence>MSAVAPLTFLVPMLCAGVVAVTSPLSRRGLAIVLALGGTTASAMLCAVLLGHTADGTVVEWLGGWQPRGGVAFGIDIAADRLGTGLALFSAVLSVFAAVLAARLIAVTPALFHAVALLFSAAIVAFCLTGDLFDLFVFFELMSVSAYVLVGYEVRQRAPLEGALTFAVTNTAGSILMLFGIGLVYGETGALNLAQIGRVLGEAGPSGTLVVAFGLIAVGLLVKAATAPFHLWVADAYAVAPTPVCIMLAGVFSELGLYGLARVWWTAFEPALGAGSGSLRLILVVLGAATGVVGAALALAQHHVKRLLAYVAIAQVGVMTVGVGLLSPDGLGGTAIFLVGDGLVKAALFVCVAVVQHRYDRVDVRALRGRARELPVIAAVYGLAALAIAGAPPFGSFLGRALIEDAALELPGYAWVPAVLALVCALSAGALLRAGARVFGGWGARAPHDPMGESPDAGEEETADESGEVPRATSPWLWAPGVVLVAGALAWGLVPGLAHAAADAAASFCDPAGYAHAVLGGRAVPAPAVPHVHDPGPTAFLYAAASIAGALLVAVLGLRENAPPRPGQAIADRIRALHSGHPGDYVAWAAAGATVLTALFALTLS</sequence>
<reference evidence="11" key="1">
    <citation type="journal article" date="2022" name="Int. J. Syst. Evol. Microbiol.">
        <title>Pseudomonas aegrilactucae sp. nov. and Pseudomonas morbosilactucae sp. nov., pathogens causing bacterial rot of lettuce in Japan.</title>
        <authorList>
            <person name="Sawada H."/>
            <person name="Fujikawa T."/>
            <person name="Satou M."/>
        </authorList>
    </citation>
    <scope>NUCLEOTIDE SEQUENCE</scope>
    <source>
        <strain evidence="11">0166_1</strain>
    </source>
</reference>
<evidence type="ECO:0000256" key="5">
    <source>
        <dbReference type="ARBA" id="ARBA00022989"/>
    </source>
</evidence>
<feature type="domain" description="NADH:quinone oxidoreductase/Mrp antiporter transmembrane" evidence="10">
    <location>
        <begin position="130"/>
        <end position="416"/>
    </location>
</feature>
<feature type="transmembrane region" description="Helical" evidence="9">
    <location>
        <begin position="539"/>
        <end position="558"/>
    </location>
</feature>
<keyword evidence="3" id="KW-1003">Cell membrane</keyword>
<evidence type="ECO:0000256" key="6">
    <source>
        <dbReference type="ARBA" id="ARBA00023136"/>
    </source>
</evidence>
<feature type="transmembrane region" description="Helical" evidence="9">
    <location>
        <begin position="117"/>
        <end position="150"/>
    </location>
</feature>
<evidence type="ECO:0000256" key="1">
    <source>
        <dbReference type="ARBA" id="ARBA00004651"/>
    </source>
</evidence>
<dbReference type="EMBL" id="CP087164">
    <property type="protein sequence ID" value="UGS38356.1"/>
    <property type="molecule type" value="Genomic_DNA"/>
</dbReference>
<dbReference type="Proteomes" id="UP001162834">
    <property type="component" value="Chromosome"/>
</dbReference>
<evidence type="ECO:0000256" key="3">
    <source>
        <dbReference type="ARBA" id="ARBA00022475"/>
    </source>
</evidence>